<feature type="region of interest" description="Disordered" evidence="1">
    <location>
        <begin position="19"/>
        <end position="39"/>
    </location>
</feature>
<organism evidence="2">
    <name type="scientific">marine sediment metagenome</name>
    <dbReference type="NCBI Taxonomy" id="412755"/>
    <lineage>
        <taxon>unclassified sequences</taxon>
        <taxon>metagenomes</taxon>
        <taxon>ecological metagenomes</taxon>
    </lineage>
</organism>
<sequence>PAVRVGRNCVIYGGVEEEDFSSSEIQSGETIRGKQRPSA</sequence>
<protein>
    <submittedName>
        <fullName evidence="2">Uncharacterized protein</fullName>
    </submittedName>
</protein>
<feature type="non-terminal residue" evidence="2">
    <location>
        <position position="1"/>
    </location>
</feature>
<name>X0YYA6_9ZZZZ</name>
<proteinExistence type="predicted"/>
<evidence type="ECO:0000256" key="1">
    <source>
        <dbReference type="SAM" id="MobiDB-lite"/>
    </source>
</evidence>
<dbReference type="EMBL" id="BARS01052421">
    <property type="protein sequence ID" value="GAG53248.1"/>
    <property type="molecule type" value="Genomic_DNA"/>
</dbReference>
<comment type="caution">
    <text evidence="2">The sequence shown here is derived from an EMBL/GenBank/DDBJ whole genome shotgun (WGS) entry which is preliminary data.</text>
</comment>
<gene>
    <name evidence="2" type="ORF">S01H1_77940</name>
</gene>
<dbReference type="AlphaFoldDB" id="X0YYA6"/>
<reference evidence="2" key="1">
    <citation type="journal article" date="2014" name="Front. Microbiol.">
        <title>High frequency of phylogenetically diverse reductive dehalogenase-homologous genes in deep subseafloor sedimentary metagenomes.</title>
        <authorList>
            <person name="Kawai M."/>
            <person name="Futagami T."/>
            <person name="Toyoda A."/>
            <person name="Takaki Y."/>
            <person name="Nishi S."/>
            <person name="Hori S."/>
            <person name="Arai W."/>
            <person name="Tsubouchi T."/>
            <person name="Morono Y."/>
            <person name="Uchiyama I."/>
            <person name="Ito T."/>
            <person name="Fujiyama A."/>
            <person name="Inagaki F."/>
            <person name="Takami H."/>
        </authorList>
    </citation>
    <scope>NUCLEOTIDE SEQUENCE</scope>
    <source>
        <strain evidence="2">Expedition CK06-06</strain>
    </source>
</reference>
<evidence type="ECO:0000313" key="2">
    <source>
        <dbReference type="EMBL" id="GAG53248.1"/>
    </source>
</evidence>
<accession>X0YYA6</accession>